<keyword evidence="3 7" id="KW-0813">Transport</keyword>
<keyword evidence="6 7" id="KW-0472">Membrane</keyword>
<evidence type="ECO:0000313" key="8">
    <source>
        <dbReference type="EMBL" id="OIV96574.1"/>
    </source>
</evidence>
<dbReference type="PANTHER" id="PTHR31376:SF1">
    <property type="entry name" value="PURINE PERMEASE 2"/>
    <property type="match status" value="1"/>
</dbReference>
<evidence type="ECO:0000256" key="5">
    <source>
        <dbReference type="ARBA" id="ARBA00022989"/>
    </source>
</evidence>
<feature type="transmembrane region" description="Helical" evidence="7">
    <location>
        <begin position="276"/>
        <end position="297"/>
    </location>
</feature>
<feature type="transmembrane region" description="Helical" evidence="7">
    <location>
        <begin position="79"/>
        <end position="101"/>
    </location>
</feature>
<dbReference type="OMA" id="WMACSAT"/>
<accession>A0A1J7G875</accession>
<protein>
    <recommendedName>
        <fullName evidence="7">Probable purine permease</fullName>
    </recommendedName>
</protein>
<feature type="transmembrane region" description="Helical" evidence="7">
    <location>
        <begin position="113"/>
        <end position="130"/>
    </location>
</feature>
<dbReference type="PANTHER" id="PTHR31376">
    <property type="entry name" value="OS09G0467300 PROTEIN-RELATED"/>
    <property type="match status" value="1"/>
</dbReference>
<keyword evidence="9" id="KW-1185">Reference proteome</keyword>
<evidence type="ECO:0000313" key="9">
    <source>
        <dbReference type="Proteomes" id="UP000188354"/>
    </source>
</evidence>
<evidence type="ECO:0000256" key="6">
    <source>
        <dbReference type="ARBA" id="ARBA00023136"/>
    </source>
</evidence>
<dbReference type="Gramene" id="OIV96574">
    <property type="protein sequence ID" value="OIV96574"/>
    <property type="gene ID" value="TanjilG_28431"/>
</dbReference>
<dbReference type="SUPFAM" id="SSF103481">
    <property type="entry name" value="Multidrug resistance efflux transporter EmrE"/>
    <property type="match status" value="1"/>
</dbReference>
<dbReference type="Pfam" id="PF16913">
    <property type="entry name" value="PUNUT"/>
    <property type="match status" value="1"/>
</dbReference>
<dbReference type="GO" id="GO:0015211">
    <property type="term" value="F:purine nucleoside transmembrane transporter activity"/>
    <property type="evidence" value="ECO:0007669"/>
    <property type="project" value="UniProtKB-UniRule"/>
</dbReference>
<dbReference type="Proteomes" id="UP000188354">
    <property type="component" value="Chromosome LG15"/>
</dbReference>
<feature type="transmembrane region" description="Helical" evidence="7">
    <location>
        <begin position="247"/>
        <end position="269"/>
    </location>
</feature>
<evidence type="ECO:0000256" key="4">
    <source>
        <dbReference type="ARBA" id="ARBA00022692"/>
    </source>
</evidence>
<dbReference type="GO" id="GO:0005345">
    <property type="term" value="F:purine nucleobase transmembrane transporter activity"/>
    <property type="evidence" value="ECO:0007669"/>
    <property type="project" value="UniProtKB-UniRule"/>
</dbReference>
<dbReference type="STRING" id="3871.A0A1J7G875"/>
<evidence type="ECO:0000256" key="2">
    <source>
        <dbReference type="ARBA" id="ARBA00006213"/>
    </source>
</evidence>
<feature type="transmembrane region" description="Helical" evidence="7">
    <location>
        <begin position="206"/>
        <end position="227"/>
    </location>
</feature>
<dbReference type="GO" id="GO:0016020">
    <property type="term" value="C:membrane"/>
    <property type="evidence" value="ECO:0007669"/>
    <property type="project" value="UniProtKB-SubCell"/>
</dbReference>
<sequence>MKRILLIISCAVLAIGVSGGPLMMRLYFLDGGHRVWLPSFLEACGFPIILIPLSIAYIRRRRSAAATQSTKIKLMLMEPPLFFAFVVIGLITGLNNFFFAFGVSRLPVTTSSLILATQLAFNALFSFLLVRQKFRAYSVNTIVLLTIAAGVLAMHSTGDRPAGESNKQYAMGFALTVLAAVLEGFILPVVELAYKKVKQTICYSTVLEAQFIMCMFASFIGITGMIVTNDFKSISKEARQFDHGEVVYYTVLAGTALLYQCFFVGAIGVVFCASSLLSGVIVAAFLPVTEVLAVIFFKEKFNAEKGVALILSLWGFVSYFYGEIKQAKKMKKNVTLEAEIPQVLPIPNP</sequence>
<organism evidence="8 9">
    <name type="scientific">Lupinus angustifolius</name>
    <name type="common">Narrow-leaved blue lupine</name>
    <dbReference type="NCBI Taxonomy" id="3871"/>
    <lineage>
        <taxon>Eukaryota</taxon>
        <taxon>Viridiplantae</taxon>
        <taxon>Streptophyta</taxon>
        <taxon>Embryophyta</taxon>
        <taxon>Tracheophyta</taxon>
        <taxon>Spermatophyta</taxon>
        <taxon>Magnoliopsida</taxon>
        <taxon>eudicotyledons</taxon>
        <taxon>Gunneridae</taxon>
        <taxon>Pentapetalae</taxon>
        <taxon>rosids</taxon>
        <taxon>fabids</taxon>
        <taxon>Fabales</taxon>
        <taxon>Fabaceae</taxon>
        <taxon>Papilionoideae</taxon>
        <taxon>50 kb inversion clade</taxon>
        <taxon>genistoids sensu lato</taxon>
        <taxon>core genistoids</taxon>
        <taxon>Genisteae</taxon>
        <taxon>Lupinus</taxon>
    </lineage>
</organism>
<evidence type="ECO:0000256" key="3">
    <source>
        <dbReference type="ARBA" id="ARBA00022448"/>
    </source>
</evidence>
<dbReference type="InterPro" id="IPR037185">
    <property type="entry name" value="EmrE-like"/>
</dbReference>
<name>A0A1J7G875_LUPAN</name>
<proteinExistence type="inferred from homology"/>
<reference evidence="8 9" key="1">
    <citation type="journal article" date="2017" name="Plant Biotechnol. J.">
        <title>A comprehensive draft genome sequence for lupin (Lupinus angustifolius), an emerging health food: insights into plant-microbe interactions and legume evolution.</title>
        <authorList>
            <person name="Hane J.K."/>
            <person name="Ming Y."/>
            <person name="Kamphuis L.G."/>
            <person name="Nelson M.N."/>
            <person name="Garg G."/>
            <person name="Atkins C.A."/>
            <person name="Bayer P.E."/>
            <person name="Bravo A."/>
            <person name="Bringans S."/>
            <person name="Cannon S."/>
            <person name="Edwards D."/>
            <person name="Foley R."/>
            <person name="Gao L.L."/>
            <person name="Harrison M.J."/>
            <person name="Huang W."/>
            <person name="Hurgobin B."/>
            <person name="Li S."/>
            <person name="Liu C.W."/>
            <person name="McGrath A."/>
            <person name="Morahan G."/>
            <person name="Murray J."/>
            <person name="Weller J."/>
            <person name="Jian J."/>
            <person name="Singh K.B."/>
        </authorList>
    </citation>
    <scope>NUCLEOTIDE SEQUENCE [LARGE SCALE GENOMIC DNA]</scope>
    <source>
        <strain evidence="9">cv. Tanjil</strain>
        <tissue evidence="8">Whole plant</tissue>
    </source>
</reference>
<feature type="transmembrane region" description="Helical" evidence="7">
    <location>
        <begin position="35"/>
        <end position="58"/>
    </location>
</feature>
<comment type="caution">
    <text evidence="7">Lacks conserved residue(s) required for the propagation of feature annotation.</text>
</comment>
<gene>
    <name evidence="8" type="ORF">TanjilG_28431</name>
</gene>
<evidence type="ECO:0000256" key="7">
    <source>
        <dbReference type="RuleBase" id="RU368015"/>
    </source>
</evidence>
<dbReference type="AlphaFoldDB" id="A0A1J7G875"/>
<comment type="similarity">
    <text evidence="2 7">Belongs to the purine permeases (TC 2.A.7.14) family.</text>
</comment>
<comment type="subcellular location">
    <subcellularLocation>
        <location evidence="1 7">Membrane</location>
        <topology evidence="1 7">Multi-pass membrane protein</topology>
    </subcellularLocation>
</comment>
<dbReference type="InterPro" id="IPR030182">
    <property type="entry name" value="PUP_plant"/>
</dbReference>
<evidence type="ECO:0000256" key="1">
    <source>
        <dbReference type="ARBA" id="ARBA00004141"/>
    </source>
</evidence>
<feature type="transmembrane region" description="Helical" evidence="7">
    <location>
        <begin position="169"/>
        <end position="194"/>
    </location>
</feature>
<feature type="transmembrane region" description="Helical" evidence="7">
    <location>
        <begin position="303"/>
        <end position="322"/>
    </location>
</feature>
<keyword evidence="5 7" id="KW-1133">Transmembrane helix</keyword>
<dbReference type="EMBL" id="CM007375">
    <property type="protein sequence ID" value="OIV96574.1"/>
    <property type="molecule type" value="Genomic_DNA"/>
</dbReference>
<keyword evidence="4 7" id="KW-0812">Transmembrane</keyword>
<feature type="transmembrane region" description="Helical" evidence="7">
    <location>
        <begin position="137"/>
        <end position="157"/>
    </location>
</feature>